<organism evidence="2 3">
    <name type="scientific">[Eubacterium] hominis</name>
    <dbReference type="NCBI Taxonomy" id="2764325"/>
    <lineage>
        <taxon>Bacteria</taxon>
        <taxon>Bacillati</taxon>
        <taxon>Bacillota</taxon>
        <taxon>Erysipelotrichia</taxon>
        <taxon>Erysipelotrichales</taxon>
        <taxon>Erysipelotrichaceae</taxon>
        <taxon>Amedibacillus</taxon>
    </lineage>
</organism>
<proteinExistence type="predicted"/>
<dbReference type="AlphaFoldDB" id="A0A7G9GNI4"/>
<name>A0A7G9GNI4_9FIRM</name>
<dbReference type="Pfam" id="PF02089">
    <property type="entry name" value="Palm_thioest"/>
    <property type="match status" value="1"/>
</dbReference>
<accession>A0A7G9GNI4</accession>
<dbReference type="RefSeq" id="WP_117453040.1">
    <property type="nucleotide sequence ID" value="NZ_CP060636.1"/>
</dbReference>
<reference evidence="2 3" key="1">
    <citation type="submission" date="2020-08" db="EMBL/GenBank/DDBJ databases">
        <authorList>
            <person name="Liu C."/>
            <person name="Sun Q."/>
        </authorList>
    </citation>
    <scope>NUCLEOTIDE SEQUENCE [LARGE SCALE GENOMIC DNA]</scope>
    <source>
        <strain evidence="2 3">NSJ-61</strain>
    </source>
</reference>
<gene>
    <name evidence="2" type="ORF">H9Q80_19370</name>
</gene>
<evidence type="ECO:0000313" key="2">
    <source>
        <dbReference type="EMBL" id="QNM12366.1"/>
    </source>
</evidence>
<dbReference type="KEGG" id="ehn:H9Q80_19370"/>
<dbReference type="SUPFAM" id="SSF53474">
    <property type="entry name" value="alpha/beta-Hydrolases"/>
    <property type="match status" value="1"/>
</dbReference>
<evidence type="ECO:0000256" key="1">
    <source>
        <dbReference type="SAM" id="Phobius"/>
    </source>
</evidence>
<sequence>MRYIKLLFQMTLLLICAHLPWIIAQCTFWQIAGMLILLLINIVWGILSVIKKKHKRIQILMKGRKMIAYGLWGYLLSIIIIWKVPMNIAWYIADIIWMLCFLYLYILCGAGLIFIFSKRLRIIKRGLICLVLFIPIVHIPVLCYLRYKAKEEWDHELYMVDIRALRANKQICATRYPILMLHGVGFRDFKYVNYWGRIPKVLSENGAIIYYGNQEAFATVEHNGKQIQHRILEICEQQHCDKVNIIAHSKGGLDARYVIHACGMGEHVASLTTISTPHRGCRFVDVLIKIVPDGIYRRLSSIFDGFFHRIGDEYPDFYTVTHQFSTTWAKQFNTDIKDDPNVYYQSYMSFMHGAFSHILLTIPYLFIKLVDGKSDGLVSEESAKWGNFRKTFENEHYRGISHGDIIDLTREDYKGFQVCETYVDIVKELKDKGY</sequence>
<feature type="transmembrane region" description="Helical" evidence="1">
    <location>
        <begin position="127"/>
        <end position="147"/>
    </location>
</feature>
<dbReference type="Gene3D" id="3.40.50.1820">
    <property type="entry name" value="alpha/beta hydrolase"/>
    <property type="match status" value="1"/>
</dbReference>
<feature type="transmembrane region" description="Helical" evidence="1">
    <location>
        <begin position="66"/>
        <end position="82"/>
    </location>
</feature>
<feature type="transmembrane region" description="Helical" evidence="1">
    <location>
        <begin position="88"/>
        <end position="115"/>
    </location>
</feature>
<keyword evidence="1" id="KW-1133">Transmembrane helix</keyword>
<feature type="transmembrane region" description="Helical" evidence="1">
    <location>
        <begin position="34"/>
        <end position="50"/>
    </location>
</feature>
<keyword evidence="1" id="KW-0472">Membrane</keyword>
<dbReference type="InterPro" id="IPR029058">
    <property type="entry name" value="AB_hydrolase_fold"/>
</dbReference>
<evidence type="ECO:0000313" key="3">
    <source>
        <dbReference type="Proteomes" id="UP000515856"/>
    </source>
</evidence>
<dbReference type="EMBL" id="CP060636">
    <property type="protein sequence ID" value="QNM12366.1"/>
    <property type="molecule type" value="Genomic_DNA"/>
</dbReference>
<dbReference type="Proteomes" id="UP000515856">
    <property type="component" value="Chromosome"/>
</dbReference>
<protein>
    <submittedName>
        <fullName evidence="2">Triacylglycerol lipase</fullName>
    </submittedName>
</protein>
<keyword evidence="3" id="KW-1185">Reference proteome</keyword>
<keyword evidence="1" id="KW-0812">Transmembrane</keyword>